<dbReference type="AlphaFoldDB" id="A0A2A6D2C2"/>
<sequence>MEAVKEQHKEPTKEELRAIKHRRRALSPDTEEKRVSWEKVKKEMEAQEEEEQDEEDSEAEVPIATSGLAARLRRDTKGGRKTMRPIDKSDDS</sequence>
<protein>
    <submittedName>
        <fullName evidence="2">Uncharacterized protein</fullName>
    </submittedName>
</protein>
<reference evidence="3" key="1">
    <citation type="journal article" date="2008" name="Nat. Genet.">
        <title>The Pristionchus pacificus genome provides a unique perspective on nematode lifestyle and parasitism.</title>
        <authorList>
            <person name="Dieterich C."/>
            <person name="Clifton S.W."/>
            <person name="Schuster L.N."/>
            <person name="Chinwalla A."/>
            <person name="Delehaunty K."/>
            <person name="Dinkelacker I."/>
            <person name="Fulton L."/>
            <person name="Fulton R."/>
            <person name="Godfrey J."/>
            <person name="Minx P."/>
            <person name="Mitreva M."/>
            <person name="Roeseler W."/>
            <person name="Tian H."/>
            <person name="Witte H."/>
            <person name="Yang S.P."/>
            <person name="Wilson R.K."/>
            <person name="Sommer R.J."/>
        </authorList>
    </citation>
    <scope>NUCLEOTIDE SEQUENCE [LARGE SCALE GENOMIC DNA]</scope>
    <source>
        <strain evidence="3">PS312</strain>
    </source>
</reference>
<feature type="region of interest" description="Disordered" evidence="1">
    <location>
        <begin position="1"/>
        <end position="92"/>
    </location>
</feature>
<accession>A0A2A6D2C2</accession>
<reference evidence="2" key="2">
    <citation type="submission" date="2022-06" db="UniProtKB">
        <authorList>
            <consortium name="EnsemblMetazoa"/>
        </authorList>
    </citation>
    <scope>IDENTIFICATION</scope>
    <source>
        <strain evidence="2">PS312</strain>
    </source>
</reference>
<feature type="compositionally biased region" description="Basic and acidic residues" evidence="1">
    <location>
        <begin position="1"/>
        <end position="18"/>
    </location>
</feature>
<evidence type="ECO:0000313" key="3">
    <source>
        <dbReference type="Proteomes" id="UP000005239"/>
    </source>
</evidence>
<evidence type="ECO:0000256" key="1">
    <source>
        <dbReference type="SAM" id="MobiDB-lite"/>
    </source>
</evidence>
<feature type="compositionally biased region" description="Basic and acidic residues" evidence="1">
    <location>
        <begin position="30"/>
        <end position="45"/>
    </location>
</feature>
<feature type="compositionally biased region" description="Acidic residues" evidence="1">
    <location>
        <begin position="46"/>
        <end position="59"/>
    </location>
</feature>
<proteinExistence type="predicted"/>
<feature type="compositionally biased region" description="Basic and acidic residues" evidence="1">
    <location>
        <begin position="72"/>
        <end position="92"/>
    </location>
</feature>
<evidence type="ECO:0000313" key="2">
    <source>
        <dbReference type="EnsemblMetazoa" id="PPA45955.1"/>
    </source>
</evidence>
<keyword evidence="3" id="KW-1185">Reference proteome</keyword>
<organism evidence="2 3">
    <name type="scientific">Pristionchus pacificus</name>
    <name type="common">Parasitic nematode worm</name>
    <dbReference type="NCBI Taxonomy" id="54126"/>
    <lineage>
        <taxon>Eukaryota</taxon>
        <taxon>Metazoa</taxon>
        <taxon>Ecdysozoa</taxon>
        <taxon>Nematoda</taxon>
        <taxon>Chromadorea</taxon>
        <taxon>Rhabditida</taxon>
        <taxon>Rhabditina</taxon>
        <taxon>Diplogasteromorpha</taxon>
        <taxon>Diplogasteroidea</taxon>
        <taxon>Neodiplogasteridae</taxon>
        <taxon>Pristionchus</taxon>
    </lineage>
</organism>
<accession>A0A8R1V1B4</accession>
<dbReference type="Proteomes" id="UP000005239">
    <property type="component" value="Unassembled WGS sequence"/>
</dbReference>
<gene>
    <name evidence="2" type="primary">WBGene00284324</name>
</gene>
<dbReference type="EnsemblMetazoa" id="PPA45955.1">
    <property type="protein sequence ID" value="PPA45955.1"/>
    <property type="gene ID" value="WBGene00284324"/>
</dbReference>
<name>A0A2A6D2C2_PRIPA</name>